<dbReference type="GO" id="GO:0004190">
    <property type="term" value="F:aspartic-type endopeptidase activity"/>
    <property type="evidence" value="ECO:0007669"/>
    <property type="project" value="InterPro"/>
</dbReference>
<evidence type="ECO:0000256" key="2">
    <source>
        <dbReference type="SAM" id="Phobius"/>
    </source>
</evidence>
<evidence type="ECO:0000256" key="1">
    <source>
        <dbReference type="ARBA" id="ARBA00005801"/>
    </source>
</evidence>
<accession>A0A6J5YQI6</accession>
<feature type="transmembrane region" description="Helical" evidence="2">
    <location>
        <begin position="61"/>
        <end position="79"/>
    </location>
</feature>
<proteinExistence type="inferred from homology"/>
<dbReference type="Pfam" id="PF01478">
    <property type="entry name" value="Peptidase_A24"/>
    <property type="match status" value="1"/>
</dbReference>
<dbReference type="PANTHER" id="PTHR30487:SF0">
    <property type="entry name" value="PREPILIN LEADER PEPTIDASE_N-METHYLTRANSFERASE-RELATED"/>
    <property type="match status" value="1"/>
</dbReference>
<dbReference type="GO" id="GO:0005886">
    <property type="term" value="C:plasma membrane"/>
    <property type="evidence" value="ECO:0007669"/>
    <property type="project" value="TreeGrafter"/>
</dbReference>
<gene>
    <name evidence="4" type="ORF">UFOPK3770_00188</name>
</gene>
<evidence type="ECO:0000259" key="3">
    <source>
        <dbReference type="Pfam" id="PF01478"/>
    </source>
</evidence>
<organism evidence="4">
    <name type="scientific">freshwater metagenome</name>
    <dbReference type="NCBI Taxonomy" id="449393"/>
    <lineage>
        <taxon>unclassified sequences</taxon>
        <taxon>metagenomes</taxon>
        <taxon>ecological metagenomes</taxon>
    </lineage>
</organism>
<keyword evidence="2" id="KW-0472">Membrane</keyword>
<dbReference type="EMBL" id="CAESAJ010000009">
    <property type="protein sequence ID" value="CAB4331147.1"/>
    <property type="molecule type" value="Genomic_DNA"/>
</dbReference>
<evidence type="ECO:0000313" key="4">
    <source>
        <dbReference type="EMBL" id="CAB4331147.1"/>
    </source>
</evidence>
<dbReference type="PANTHER" id="PTHR30487">
    <property type="entry name" value="TYPE 4 PREPILIN-LIKE PROTEINS LEADER PEPTIDE-PROCESSING ENZYME"/>
    <property type="match status" value="1"/>
</dbReference>
<sequence length="155" mass="17201">MNQILELLPLATFIYSGVWLSVIDVKTHRLPNRGVVLCIGGLLVSFILTSLTNFDLLQWKLMALCTLKLFASFFGIYVASQGQFGLGDVKYAFPIGMIIGWYVPSMWVAEIMLAFAIAAIVSVFLLTIKRLSIRDRLAFGPYMTIAALILISTAF</sequence>
<dbReference type="InterPro" id="IPR050882">
    <property type="entry name" value="Prepilin_peptidase/N-MTase"/>
</dbReference>
<protein>
    <submittedName>
        <fullName evidence="4">Unannotated protein</fullName>
    </submittedName>
</protein>
<feature type="transmembrane region" description="Helical" evidence="2">
    <location>
        <begin position="99"/>
        <end position="125"/>
    </location>
</feature>
<name>A0A6J5YQI6_9ZZZZ</name>
<keyword evidence="2" id="KW-1133">Transmembrane helix</keyword>
<comment type="similarity">
    <text evidence="1">Belongs to the peptidase A24 family.</text>
</comment>
<keyword evidence="2" id="KW-0812">Transmembrane</keyword>
<dbReference type="Gene3D" id="1.20.120.1220">
    <property type="match status" value="1"/>
</dbReference>
<feature type="domain" description="Prepilin type IV endopeptidase peptidase" evidence="3">
    <location>
        <begin position="13"/>
        <end position="122"/>
    </location>
</feature>
<dbReference type="GO" id="GO:0006465">
    <property type="term" value="P:signal peptide processing"/>
    <property type="evidence" value="ECO:0007669"/>
    <property type="project" value="TreeGrafter"/>
</dbReference>
<dbReference type="AlphaFoldDB" id="A0A6J5YQI6"/>
<dbReference type="InterPro" id="IPR000045">
    <property type="entry name" value="Prepilin_IV_endopep_pep"/>
</dbReference>
<feature type="transmembrane region" description="Helical" evidence="2">
    <location>
        <begin position="137"/>
        <end position="154"/>
    </location>
</feature>
<feature type="transmembrane region" description="Helical" evidence="2">
    <location>
        <begin position="34"/>
        <end position="54"/>
    </location>
</feature>
<feature type="transmembrane region" description="Helical" evidence="2">
    <location>
        <begin position="7"/>
        <end position="22"/>
    </location>
</feature>
<reference evidence="4" key="1">
    <citation type="submission" date="2020-05" db="EMBL/GenBank/DDBJ databases">
        <authorList>
            <person name="Chiriac C."/>
            <person name="Salcher M."/>
            <person name="Ghai R."/>
            <person name="Kavagutti S V."/>
        </authorList>
    </citation>
    <scope>NUCLEOTIDE SEQUENCE</scope>
</reference>